<protein>
    <submittedName>
        <fullName evidence="4">TetR family transcriptional regulator</fullName>
    </submittedName>
</protein>
<organism evidence="4 5">
    <name type="scientific">Sutcliffiella cohnii</name>
    <dbReference type="NCBI Taxonomy" id="33932"/>
    <lineage>
        <taxon>Bacteria</taxon>
        <taxon>Bacillati</taxon>
        <taxon>Bacillota</taxon>
        <taxon>Bacilli</taxon>
        <taxon>Bacillales</taxon>
        <taxon>Bacillaceae</taxon>
        <taxon>Sutcliffiella</taxon>
    </lineage>
</organism>
<evidence type="ECO:0000256" key="2">
    <source>
        <dbReference type="PROSITE-ProRule" id="PRU00335"/>
    </source>
</evidence>
<feature type="domain" description="HTH tetR-type" evidence="3">
    <location>
        <begin position="19"/>
        <end position="79"/>
    </location>
</feature>
<dbReference type="Proteomes" id="UP000215224">
    <property type="component" value="Chromosome"/>
</dbReference>
<dbReference type="AlphaFoldDB" id="A0A223KLB9"/>
<name>A0A223KLB9_9BACI</name>
<evidence type="ECO:0000313" key="4">
    <source>
        <dbReference type="EMBL" id="AST90164.1"/>
    </source>
</evidence>
<dbReference type="PANTHER" id="PTHR30055">
    <property type="entry name" value="HTH-TYPE TRANSCRIPTIONAL REGULATOR RUTR"/>
    <property type="match status" value="1"/>
</dbReference>
<dbReference type="SUPFAM" id="SSF46689">
    <property type="entry name" value="Homeodomain-like"/>
    <property type="match status" value="1"/>
</dbReference>
<proteinExistence type="predicted"/>
<dbReference type="SUPFAM" id="SSF48498">
    <property type="entry name" value="Tetracyclin repressor-like, C-terminal domain"/>
    <property type="match status" value="1"/>
</dbReference>
<dbReference type="PROSITE" id="PS50977">
    <property type="entry name" value="HTH_TETR_2"/>
    <property type="match status" value="1"/>
</dbReference>
<dbReference type="InterPro" id="IPR009057">
    <property type="entry name" value="Homeodomain-like_sf"/>
</dbReference>
<dbReference type="KEGG" id="bcoh:BC6307_02145"/>
<evidence type="ECO:0000256" key="1">
    <source>
        <dbReference type="ARBA" id="ARBA00023125"/>
    </source>
</evidence>
<feature type="DNA-binding region" description="H-T-H motif" evidence="2">
    <location>
        <begin position="42"/>
        <end position="61"/>
    </location>
</feature>
<accession>A0A223KLB9</accession>
<evidence type="ECO:0000259" key="3">
    <source>
        <dbReference type="PROSITE" id="PS50977"/>
    </source>
</evidence>
<gene>
    <name evidence="4" type="ORF">BC6307_02145</name>
</gene>
<dbReference type="InterPro" id="IPR050109">
    <property type="entry name" value="HTH-type_TetR-like_transc_reg"/>
</dbReference>
<dbReference type="InterPro" id="IPR001647">
    <property type="entry name" value="HTH_TetR"/>
</dbReference>
<dbReference type="InterPro" id="IPR036271">
    <property type="entry name" value="Tet_transcr_reg_TetR-rel_C_sf"/>
</dbReference>
<dbReference type="PANTHER" id="PTHR30055:SF222">
    <property type="entry name" value="REGULATORY PROTEIN"/>
    <property type="match status" value="1"/>
</dbReference>
<reference evidence="4 5" key="1">
    <citation type="submission" date="2016-12" db="EMBL/GenBank/DDBJ databases">
        <title>The whole genome sequencing and assembly of Bacillus cohnii DSM 6307T strain.</title>
        <authorList>
            <person name="Lee Y.-J."/>
            <person name="Yi H."/>
            <person name="Bahn Y.-S."/>
            <person name="Kim J.F."/>
            <person name="Lee D.-W."/>
        </authorList>
    </citation>
    <scope>NUCLEOTIDE SEQUENCE [LARGE SCALE GENOMIC DNA]</scope>
    <source>
        <strain evidence="4 5">DSM 6307</strain>
    </source>
</reference>
<dbReference type="PRINTS" id="PR00455">
    <property type="entry name" value="HTHTETR"/>
</dbReference>
<dbReference type="Pfam" id="PF00440">
    <property type="entry name" value="TetR_N"/>
    <property type="match status" value="1"/>
</dbReference>
<dbReference type="GO" id="GO:0003677">
    <property type="term" value="F:DNA binding"/>
    <property type="evidence" value="ECO:0007669"/>
    <property type="project" value="UniProtKB-UniRule"/>
</dbReference>
<keyword evidence="5" id="KW-1185">Reference proteome</keyword>
<dbReference type="GO" id="GO:0006355">
    <property type="term" value="P:regulation of DNA-templated transcription"/>
    <property type="evidence" value="ECO:0007669"/>
    <property type="project" value="UniProtKB-ARBA"/>
</dbReference>
<dbReference type="STRING" id="1314751.GCA_001591425_01846"/>
<dbReference type="EMBL" id="CP018866">
    <property type="protein sequence ID" value="AST90164.1"/>
    <property type="molecule type" value="Genomic_DNA"/>
</dbReference>
<sequence length="216" mass="25217">MNDQNNLIEEIFENDDQLTEKQKKIIVAAIESFAEKGYASTSTSEIAKRAGVAEGTIFRHYKTKKDLLYSIVEPMIAKFIAPFVINDMKKVLDQDYEQFEDFLRAMFENRISFIRRNLLLFRILVQEIPFQPELQKMFKKHIASKIYTRFEDLVDHYKAKGQLVDLPASTIIRVTVSSIFGYLIARNLLFPEINWDDEVETEQTIRLIINGVSPRE</sequence>
<evidence type="ECO:0000313" key="5">
    <source>
        <dbReference type="Proteomes" id="UP000215224"/>
    </source>
</evidence>
<keyword evidence="1 2" id="KW-0238">DNA-binding</keyword>
<dbReference type="RefSeq" id="WP_066415030.1">
    <property type="nucleotide sequence ID" value="NZ_CP018866.1"/>
</dbReference>
<dbReference type="Gene3D" id="1.10.357.10">
    <property type="entry name" value="Tetracycline Repressor, domain 2"/>
    <property type="match status" value="1"/>
</dbReference>